<keyword evidence="1 2" id="KW-0378">Hydrolase</keyword>
<comment type="subunit">
    <text evidence="2">Interacts with EME1.</text>
</comment>
<dbReference type="PANTHER" id="PTHR13451:SF0">
    <property type="entry name" value="CROSSOVER JUNCTION ENDONUCLEASE MUS81"/>
    <property type="match status" value="1"/>
</dbReference>
<dbReference type="SMART" id="SM00891">
    <property type="entry name" value="ERCC4"/>
    <property type="match status" value="1"/>
</dbReference>
<evidence type="ECO:0000256" key="1">
    <source>
        <dbReference type="ARBA" id="ARBA00022801"/>
    </source>
</evidence>
<dbReference type="GO" id="GO:0048257">
    <property type="term" value="F:3'-flap endonuclease activity"/>
    <property type="evidence" value="ECO:0007669"/>
    <property type="project" value="TreeGrafter"/>
</dbReference>
<dbReference type="GO" id="GO:0008821">
    <property type="term" value="F:crossover junction DNA endonuclease activity"/>
    <property type="evidence" value="ECO:0007669"/>
    <property type="project" value="UniProtKB-UniRule"/>
</dbReference>
<dbReference type="InterPro" id="IPR033309">
    <property type="entry name" value="Mus81"/>
</dbReference>
<dbReference type="Pfam" id="PF02732">
    <property type="entry name" value="ERCC4"/>
    <property type="match status" value="1"/>
</dbReference>
<feature type="compositionally biased region" description="Basic and acidic residues" evidence="3">
    <location>
        <begin position="1063"/>
        <end position="1079"/>
    </location>
</feature>
<protein>
    <recommendedName>
        <fullName evidence="2">Crossover junction endonuclease MUS81</fullName>
        <ecNumber evidence="2">3.1.22.-</ecNumber>
    </recommendedName>
</protein>
<dbReference type="SUPFAM" id="SSF52980">
    <property type="entry name" value="Restriction endonuclease-like"/>
    <property type="match status" value="1"/>
</dbReference>
<feature type="region of interest" description="Disordered" evidence="3">
    <location>
        <begin position="936"/>
        <end position="965"/>
    </location>
</feature>
<reference evidence="6" key="1">
    <citation type="submission" date="2016-05" db="EMBL/GenBank/DDBJ databases">
        <authorList>
            <person name="Naeem Raeece"/>
        </authorList>
    </citation>
    <scope>NUCLEOTIDE SEQUENCE [LARGE SCALE GENOMIC DNA]</scope>
</reference>
<feature type="compositionally biased region" description="Basic and acidic residues" evidence="3">
    <location>
        <begin position="785"/>
        <end position="801"/>
    </location>
</feature>
<dbReference type="GO" id="GO:0031573">
    <property type="term" value="P:mitotic intra-S DNA damage checkpoint signaling"/>
    <property type="evidence" value="ECO:0007669"/>
    <property type="project" value="TreeGrafter"/>
</dbReference>
<dbReference type="GO" id="GO:0000727">
    <property type="term" value="P:double-strand break repair via break-induced replication"/>
    <property type="evidence" value="ECO:0007669"/>
    <property type="project" value="UniProtKB-UniRule"/>
</dbReference>
<dbReference type="EMBL" id="FLQV01003342">
    <property type="protein sequence ID" value="SBT02363.1"/>
    <property type="molecule type" value="Genomic_DNA"/>
</dbReference>
<organism evidence="5 6">
    <name type="scientific">Plasmodium ovale curtisi</name>
    <dbReference type="NCBI Taxonomy" id="864141"/>
    <lineage>
        <taxon>Eukaryota</taxon>
        <taxon>Sar</taxon>
        <taxon>Alveolata</taxon>
        <taxon>Apicomplexa</taxon>
        <taxon>Aconoidasida</taxon>
        <taxon>Haemosporida</taxon>
        <taxon>Plasmodiidae</taxon>
        <taxon>Plasmodium</taxon>
        <taxon>Plasmodium (Plasmodium)</taxon>
    </lineage>
</organism>
<dbReference type="Proteomes" id="UP000078546">
    <property type="component" value="Unassembled WGS sequence"/>
</dbReference>
<feature type="region of interest" description="Disordered" evidence="3">
    <location>
        <begin position="783"/>
        <end position="802"/>
    </location>
</feature>
<feature type="region of interest" description="Disordered" evidence="3">
    <location>
        <begin position="160"/>
        <end position="196"/>
    </location>
</feature>
<dbReference type="SUPFAM" id="SSF47802">
    <property type="entry name" value="DNA polymerase beta, N-terminal domain-like"/>
    <property type="match status" value="1"/>
</dbReference>
<dbReference type="CDD" id="cd20074">
    <property type="entry name" value="XPF_nuclease_Mus81"/>
    <property type="match status" value="1"/>
</dbReference>
<keyword evidence="2" id="KW-0539">Nucleus</keyword>
<comment type="similarity">
    <text evidence="2">Belongs to the XPF family.</text>
</comment>
<evidence type="ECO:0000259" key="4">
    <source>
        <dbReference type="SMART" id="SM00891"/>
    </source>
</evidence>
<feature type="domain" description="ERCC4" evidence="4">
    <location>
        <begin position="976"/>
        <end position="1158"/>
    </location>
</feature>
<dbReference type="GO" id="GO:0006308">
    <property type="term" value="P:DNA catabolic process"/>
    <property type="evidence" value="ECO:0007669"/>
    <property type="project" value="UniProtKB-UniRule"/>
</dbReference>
<dbReference type="GO" id="GO:0046872">
    <property type="term" value="F:metal ion binding"/>
    <property type="evidence" value="ECO:0007669"/>
    <property type="project" value="UniProtKB-UniRule"/>
</dbReference>
<dbReference type="InterPro" id="IPR006166">
    <property type="entry name" value="ERCC4_domain"/>
</dbReference>
<dbReference type="EC" id="3.1.22.-" evidence="2"/>
<dbReference type="InterPro" id="IPR027421">
    <property type="entry name" value="DNA_pol_lamdba_lyase_dom_sf"/>
</dbReference>
<name>A0A1A8XAS4_PLAOA</name>
<gene>
    <name evidence="5" type="ORF">POVCU1_076050</name>
</gene>
<keyword evidence="2" id="KW-0234">DNA repair</keyword>
<proteinExistence type="inferred from homology"/>
<dbReference type="GO" id="GO:0000712">
    <property type="term" value="P:resolution of meiotic recombination intermediates"/>
    <property type="evidence" value="ECO:0007669"/>
    <property type="project" value="TreeGrafter"/>
</dbReference>
<feature type="region of interest" description="Disordered" evidence="3">
    <location>
        <begin position="870"/>
        <end position="895"/>
    </location>
</feature>
<dbReference type="InterPro" id="IPR011335">
    <property type="entry name" value="Restrct_endonuc-II-like"/>
</dbReference>
<sequence>MEESSYLKKLANKKVRRNYSIHPENIIFYDYFNNLKRKALTQGCTNLVISFKKIISSILKYPLPIKNCLDAYKLKGVGKRFSYYFEKALSQGKEGNRHSNTNGENISFNGDSFRFINHINKVISSADNFLRELDNEVYNIRTNEELSEDSILRNIKEMKNDYSNSNDSGNKKSFKGKKKKQKNNIASNEYSYPQSREHCDTVSLPANSYTYKNSENLNDYTVVTHNELNTSKSFLEREGESTKKTPSLCDRGRKKVNCKNSATKKNKNVELNDFERTVLAFLNTYGHLYEECAMSKEEMTIGFLKYYRNFSTINFRTLSRLIKLGFVEKIESFERNSYGKSENSHVPSMTNGSKSKKKVINKIKMTAKGKQFLDMEKEMLLDGCISSKGESDNTPSEVCNEEQKYIPAVVISSEDNSKSVEYTSTKMNESEEHLRREITNTDTEMLYEFRKCDKSSESHLGMLLIDAHGPGENAVDSLSQQEGQNWQDGDGENVGNSINSANWEAVYSVRDYTSEKENTNSSLSHSNYCIPFKVSSKEGVNISTYKRKIHSQSDGEFVACANSKRTDEHKNNRTSNAHECTKSHFHSTFLAHNERNNDAPNFELKMSMKKNDILKKMQVSLKERLENESLKRNDSSGDSKVLGTNLLKGNEFWGSKMMNAIDRVECASADKFLHGEVNNDEMGIRDIPNVEDEYAENNLKKGIYNGENFINKVDANYIPYFVKSNTEDINEEISRQTVKLGETSDNRDMETISPACKMDCTSTFYEEMYKTNKGNVKNAITVNDESDKGKTPRRNYNEKDSAGTASGLNLANCDIDLCSILNIFKSKDSKNWRGGNVLSQDKQSSVDIIDLSEEATYDATKNYSNACNYKSDGKKDRKRKRSLSHKVEEMEDKGDYGEVCSSVKKRKKKNKGKKDITDAADAADVADVENLKYAENKKRKGRRKESNREREVEAEKEHFEEGNQGSKIKYGPYEIVMVIDNRDVSGASYEHNEKMKSIFKNNDVKFETRNLPLGDIIWLCRREVYNRDVSKGRSRKRGKKSEAENEAGGISEQAYGTCLSRKSAKESSKNEMGKTHDDVGSVSSMKVPGNLGSPDNPCNPSDGGNVEYEEYVLKWIIERKTLNDLSASIIDGRYDEQKYRLMRSKEIYHIIYLIENSNNSFKNYMNSAKISFETLTNAQHSTQLVNGFSILNSQSMKHTFFLLTELHIQIVKMVREICHVNVNDDVLSNDKLSLYLKHNSSLWEHWNSESKKSKNNIVKEIFGKQLRLINMCGSDATELILSLWPTPIKLNEALNKYTHDGILAEKLKRTYIKSHDLLGKKRVKSPVDVQVYETPYMASATSSPLYTISPTHDNTERPRKEDETSVPMALNNSLFQADNGTYLRRSLWRTSTLDNRNKGVCTRFCKYTRFLPFSCS</sequence>
<feature type="region of interest" description="Disordered" evidence="3">
    <location>
        <begin position="1060"/>
        <end position="1103"/>
    </location>
</feature>
<comment type="cofactor">
    <cofactor evidence="2">
        <name>Mg(2+)</name>
        <dbReference type="ChEBI" id="CHEBI:18420"/>
    </cofactor>
</comment>
<keyword evidence="2" id="KW-0479">Metal-binding</keyword>
<keyword evidence="2" id="KW-0460">Magnesium</keyword>
<feature type="region of interest" description="Disordered" evidence="3">
    <location>
        <begin position="1347"/>
        <end position="1366"/>
    </location>
</feature>
<dbReference type="GO" id="GO:0048476">
    <property type="term" value="C:Holliday junction resolvase complex"/>
    <property type="evidence" value="ECO:0007669"/>
    <property type="project" value="UniProtKB-UniRule"/>
</dbReference>
<accession>A0A1A8XAS4</accession>
<feature type="compositionally biased region" description="Basic and acidic residues" evidence="3">
    <location>
        <begin position="1353"/>
        <end position="1363"/>
    </location>
</feature>
<evidence type="ECO:0000313" key="5">
    <source>
        <dbReference type="EMBL" id="SBT02363.1"/>
    </source>
</evidence>
<feature type="region of interest" description="Disordered" evidence="3">
    <location>
        <begin position="1029"/>
        <end position="1048"/>
    </location>
</feature>
<dbReference type="PANTHER" id="PTHR13451">
    <property type="entry name" value="CLASS II CROSSOVER JUNCTION ENDONUCLEASE MUS81"/>
    <property type="match status" value="1"/>
</dbReference>
<evidence type="ECO:0000313" key="6">
    <source>
        <dbReference type="Proteomes" id="UP000078546"/>
    </source>
</evidence>
<dbReference type="GO" id="GO:0005634">
    <property type="term" value="C:nucleus"/>
    <property type="evidence" value="ECO:0007669"/>
    <property type="project" value="UniProtKB-SubCell"/>
</dbReference>
<keyword evidence="2" id="KW-0227">DNA damage</keyword>
<comment type="function">
    <text evidence="2">Interacts with EME1 to form a DNA structure-specific endonuclease with substrate preference for branched DNA structures with a 5'-end at the branch nick. Typical substrates include 3'-flap structures, D-loops, replication forks and nicked Holliday junctions. May be required in mitosis for the processing of stalled or collapsed replication fork intermediates. May be required in meiosis for the repair of meiosis-specific double strand breaks subsequent to single-end invasion (SEI).</text>
</comment>
<keyword evidence="2 5" id="KW-0255">Endonuclease</keyword>
<comment type="subcellular location">
    <subcellularLocation>
        <location evidence="2">Nucleus</location>
    </subcellularLocation>
</comment>
<dbReference type="GO" id="GO:0003677">
    <property type="term" value="F:DNA binding"/>
    <property type="evidence" value="ECO:0007669"/>
    <property type="project" value="UniProtKB-UniRule"/>
</dbReference>
<feature type="compositionally biased region" description="Basic residues" evidence="3">
    <location>
        <begin position="172"/>
        <end position="182"/>
    </location>
</feature>
<keyword evidence="2" id="KW-0540">Nuclease</keyword>
<keyword evidence="2" id="KW-0233">DNA recombination</keyword>
<dbReference type="InterPro" id="IPR047416">
    <property type="entry name" value="XPF_nuclease_Mus81"/>
</dbReference>
<feature type="compositionally biased region" description="Basic and acidic residues" evidence="3">
    <location>
        <begin position="885"/>
        <end position="895"/>
    </location>
</feature>
<dbReference type="Gene3D" id="3.40.50.10130">
    <property type="match status" value="1"/>
</dbReference>
<evidence type="ECO:0000256" key="2">
    <source>
        <dbReference type="RuleBase" id="RU369042"/>
    </source>
</evidence>
<feature type="compositionally biased region" description="Basic and acidic residues" evidence="3">
    <location>
        <begin position="944"/>
        <end position="961"/>
    </location>
</feature>
<evidence type="ECO:0000256" key="3">
    <source>
        <dbReference type="SAM" id="MobiDB-lite"/>
    </source>
</evidence>